<proteinExistence type="predicted"/>
<protein>
    <submittedName>
        <fullName evidence="2">DUF6263 family protein</fullName>
    </submittedName>
</protein>
<dbReference type="Pfam" id="PF19777">
    <property type="entry name" value="DUF6263"/>
    <property type="match status" value="1"/>
</dbReference>
<name>A0ABV0J5S6_9CYAN</name>
<comment type="caution">
    <text evidence="2">The sequence shown here is derived from an EMBL/GenBank/DDBJ whole genome shotgun (WGS) entry which is preliminary data.</text>
</comment>
<reference evidence="2 3" key="1">
    <citation type="submission" date="2022-04" db="EMBL/GenBank/DDBJ databases">
        <title>Positive selection, recombination, and allopatry shape intraspecific diversity of widespread and dominant cyanobacteria.</title>
        <authorList>
            <person name="Wei J."/>
            <person name="Shu W."/>
            <person name="Hu C."/>
        </authorList>
    </citation>
    <scope>NUCLEOTIDE SEQUENCE [LARGE SCALE GENOMIC DNA]</scope>
    <source>
        <strain evidence="2 3">GB2-A4</strain>
    </source>
</reference>
<keyword evidence="3" id="KW-1185">Reference proteome</keyword>
<dbReference type="Proteomes" id="UP001464891">
    <property type="component" value="Unassembled WGS sequence"/>
</dbReference>
<organism evidence="2 3">
    <name type="scientific">Trichocoleus desertorum GB2-A4</name>
    <dbReference type="NCBI Taxonomy" id="2933944"/>
    <lineage>
        <taxon>Bacteria</taxon>
        <taxon>Bacillati</taxon>
        <taxon>Cyanobacteriota</taxon>
        <taxon>Cyanophyceae</taxon>
        <taxon>Leptolyngbyales</taxon>
        <taxon>Trichocoleusaceae</taxon>
        <taxon>Trichocoleus</taxon>
    </lineage>
</organism>
<dbReference type="EMBL" id="JAMPKM010000003">
    <property type="protein sequence ID" value="MEP0817135.1"/>
    <property type="molecule type" value="Genomic_DNA"/>
</dbReference>
<feature type="chain" id="PRO_5046081844" evidence="1">
    <location>
        <begin position="25"/>
        <end position="319"/>
    </location>
</feature>
<evidence type="ECO:0000313" key="3">
    <source>
        <dbReference type="Proteomes" id="UP001464891"/>
    </source>
</evidence>
<dbReference type="InterPro" id="IPR046230">
    <property type="entry name" value="DUF6263"/>
</dbReference>
<feature type="signal peptide" evidence="1">
    <location>
        <begin position="1"/>
        <end position="24"/>
    </location>
</feature>
<evidence type="ECO:0000313" key="2">
    <source>
        <dbReference type="EMBL" id="MEP0817135.1"/>
    </source>
</evidence>
<gene>
    <name evidence="2" type="ORF">NC998_08495</name>
</gene>
<accession>A0ABV0J5S6</accession>
<dbReference type="RefSeq" id="WP_190439789.1">
    <property type="nucleotide sequence ID" value="NZ_JAMPKM010000003.1"/>
</dbReference>
<keyword evidence="1" id="KW-0732">Signal</keyword>
<sequence>MVLVNVKKLGIVAAALGMSFIAIAADAAPVKLQLRLQKGDRYSIQMATDQAINQSILGRPQNTNQVVRIGYLFDVIDVAADGTSTVKMTYKSVQFKQSGPNGAIAYDSTRPAPGTNPLTASLSTLVGQSISAKITPAGTVREVQGIDQLIARMISGMKIPNNAVKAQIENTLRSQFGEEMFKELFSQSLDIYPTQPINVGDSWSKKMTLSKGFPMTVETTYTLKAVKNNIATVDISSQVKPSPNAPALQISGASLKQNLAGTQKGSMQIQLNTGMVTQSQVNQDISGKFQVQGLPGASQAMSWPVSVKGTVSIEQTLIR</sequence>
<evidence type="ECO:0000256" key="1">
    <source>
        <dbReference type="SAM" id="SignalP"/>
    </source>
</evidence>